<feature type="transmembrane region" description="Helical" evidence="1">
    <location>
        <begin position="6"/>
        <end position="24"/>
    </location>
</feature>
<evidence type="ECO:0000313" key="2">
    <source>
        <dbReference type="EMBL" id="OXA54359.1"/>
    </source>
</evidence>
<keyword evidence="3" id="KW-1185">Reference proteome</keyword>
<dbReference type="OrthoDB" id="7282562at2759"/>
<dbReference type="Proteomes" id="UP000198287">
    <property type="component" value="Unassembled WGS sequence"/>
</dbReference>
<feature type="transmembrane region" description="Helical" evidence="1">
    <location>
        <begin position="186"/>
        <end position="205"/>
    </location>
</feature>
<feature type="transmembrane region" description="Helical" evidence="1">
    <location>
        <begin position="161"/>
        <end position="180"/>
    </location>
</feature>
<dbReference type="EMBL" id="LNIX01000005">
    <property type="protein sequence ID" value="OXA54359.1"/>
    <property type="molecule type" value="Genomic_DNA"/>
</dbReference>
<keyword evidence="1" id="KW-1133">Transmembrane helix</keyword>
<evidence type="ECO:0000256" key="1">
    <source>
        <dbReference type="SAM" id="Phobius"/>
    </source>
</evidence>
<sequence>MQSEKAVPLIIAGLLVAVGCINTAESMAVGPIIRGIAGRQSWTGVMDFISSIRAAFGKSRNSQTNRDLTIHRKGYSNTLFKVIQVANYFPEAHVAFNSTNSSLAYQIITGNADISIGCLYHVLPRLRFGNPIIPFYTEEIYAFFQQPRNLMEHGNVFTKPFKLDLVIGTVLILIAIGAFAEFSKLYWLAFLVSSSGCYHPAWVGLRRDYVKFILFLGMLLSFALNSYSSAAILSYLRSDDEIIHKFSQLVPAKFSIDAFTSIKSAFPTDSENLGLHS</sequence>
<gene>
    <name evidence="2" type="ORF">Fcan01_11631</name>
</gene>
<proteinExistence type="predicted"/>
<dbReference type="PROSITE" id="PS51257">
    <property type="entry name" value="PROKAR_LIPOPROTEIN"/>
    <property type="match status" value="1"/>
</dbReference>
<reference evidence="2 3" key="1">
    <citation type="submission" date="2015-12" db="EMBL/GenBank/DDBJ databases">
        <title>The genome of Folsomia candida.</title>
        <authorList>
            <person name="Faddeeva A."/>
            <person name="Derks M.F."/>
            <person name="Anvar Y."/>
            <person name="Smit S."/>
            <person name="Van Straalen N."/>
            <person name="Roelofs D."/>
        </authorList>
    </citation>
    <scope>NUCLEOTIDE SEQUENCE [LARGE SCALE GENOMIC DNA]</scope>
    <source>
        <strain evidence="2 3">VU population</strain>
        <tissue evidence="2">Whole body</tissue>
    </source>
</reference>
<dbReference type="AlphaFoldDB" id="A0A226EA82"/>
<comment type="caution">
    <text evidence="2">The sequence shown here is derived from an EMBL/GenBank/DDBJ whole genome shotgun (WGS) entry which is preliminary data.</text>
</comment>
<protein>
    <submittedName>
        <fullName evidence="2">Uncharacterized protein</fullName>
    </submittedName>
</protein>
<evidence type="ECO:0000313" key="3">
    <source>
        <dbReference type="Proteomes" id="UP000198287"/>
    </source>
</evidence>
<keyword evidence="1" id="KW-0812">Transmembrane</keyword>
<accession>A0A226EA82</accession>
<feature type="transmembrane region" description="Helical" evidence="1">
    <location>
        <begin position="212"/>
        <end position="236"/>
    </location>
</feature>
<keyword evidence="1" id="KW-0472">Membrane</keyword>
<name>A0A226EA82_FOLCA</name>
<organism evidence="2 3">
    <name type="scientific">Folsomia candida</name>
    <name type="common">Springtail</name>
    <dbReference type="NCBI Taxonomy" id="158441"/>
    <lineage>
        <taxon>Eukaryota</taxon>
        <taxon>Metazoa</taxon>
        <taxon>Ecdysozoa</taxon>
        <taxon>Arthropoda</taxon>
        <taxon>Hexapoda</taxon>
        <taxon>Collembola</taxon>
        <taxon>Entomobryomorpha</taxon>
        <taxon>Isotomoidea</taxon>
        <taxon>Isotomidae</taxon>
        <taxon>Proisotominae</taxon>
        <taxon>Folsomia</taxon>
    </lineage>
</organism>